<dbReference type="PANTHER" id="PTHR47660">
    <property type="entry name" value="TRANSCRIPTION FACTOR WITH C2H2 AND ZN(2)-CYS(6) DNA BINDING DOMAIN (EUROFUNG)-RELATED-RELATED"/>
    <property type="match status" value="1"/>
</dbReference>
<dbReference type="InterPro" id="IPR007219">
    <property type="entry name" value="XnlR_reg_dom"/>
</dbReference>
<keyword evidence="3" id="KW-0805">Transcription regulation</keyword>
<name>A0AAV9PRJ2_9PEZI</name>
<keyword evidence="9" id="KW-1185">Reference proteome</keyword>
<dbReference type="GeneID" id="89922133"/>
<dbReference type="EMBL" id="JAVRRT010000001">
    <property type="protein sequence ID" value="KAK5175644.1"/>
    <property type="molecule type" value="Genomic_DNA"/>
</dbReference>
<accession>A0AAV9PRJ2</accession>
<evidence type="ECO:0000313" key="8">
    <source>
        <dbReference type="EMBL" id="KAK5175644.1"/>
    </source>
</evidence>
<dbReference type="GO" id="GO:0006351">
    <property type="term" value="P:DNA-templated transcription"/>
    <property type="evidence" value="ECO:0007669"/>
    <property type="project" value="InterPro"/>
</dbReference>
<dbReference type="AlphaFoldDB" id="A0AAV9PRJ2"/>
<dbReference type="RefSeq" id="XP_064664282.1">
    <property type="nucleotide sequence ID" value="XM_064798048.1"/>
</dbReference>
<feature type="region of interest" description="Disordered" evidence="6">
    <location>
        <begin position="626"/>
        <end position="658"/>
    </location>
</feature>
<protein>
    <recommendedName>
        <fullName evidence="7">Xylanolytic transcriptional activator regulatory domain-containing protein</fullName>
    </recommendedName>
</protein>
<dbReference type="GO" id="GO:0003677">
    <property type="term" value="F:DNA binding"/>
    <property type="evidence" value="ECO:0007669"/>
    <property type="project" value="InterPro"/>
</dbReference>
<keyword evidence="1" id="KW-0479">Metal-binding</keyword>
<evidence type="ECO:0000256" key="4">
    <source>
        <dbReference type="ARBA" id="ARBA00023163"/>
    </source>
</evidence>
<evidence type="ECO:0000256" key="5">
    <source>
        <dbReference type="ARBA" id="ARBA00023242"/>
    </source>
</evidence>
<feature type="compositionally biased region" description="Polar residues" evidence="6">
    <location>
        <begin position="626"/>
        <end position="642"/>
    </location>
</feature>
<keyword evidence="5" id="KW-0539">Nucleus</keyword>
<organism evidence="8 9">
    <name type="scientific">Saxophila tyrrhenica</name>
    <dbReference type="NCBI Taxonomy" id="1690608"/>
    <lineage>
        <taxon>Eukaryota</taxon>
        <taxon>Fungi</taxon>
        <taxon>Dikarya</taxon>
        <taxon>Ascomycota</taxon>
        <taxon>Pezizomycotina</taxon>
        <taxon>Dothideomycetes</taxon>
        <taxon>Dothideomycetidae</taxon>
        <taxon>Mycosphaerellales</taxon>
        <taxon>Extremaceae</taxon>
        <taxon>Saxophila</taxon>
    </lineage>
</organism>
<reference evidence="8 9" key="1">
    <citation type="submission" date="2023-08" db="EMBL/GenBank/DDBJ databases">
        <title>Black Yeasts Isolated from many extreme environments.</title>
        <authorList>
            <person name="Coleine C."/>
            <person name="Stajich J.E."/>
            <person name="Selbmann L."/>
        </authorList>
    </citation>
    <scope>NUCLEOTIDE SEQUENCE [LARGE SCALE GENOMIC DNA]</scope>
    <source>
        <strain evidence="8 9">CCFEE 5935</strain>
    </source>
</reference>
<dbReference type="Proteomes" id="UP001337655">
    <property type="component" value="Unassembled WGS sequence"/>
</dbReference>
<dbReference type="Pfam" id="PF04082">
    <property type="entry name" value="Fungal_trans"/>
    <property type="match status" value="1"/>
</dbReference>
<feature type="compositionally biased region" description="Polar residues" evidence="6">
    <location>
        <begin position="152"/>
        <end position="170"/>
    </location>
</feature>
<proteinExistence type="predicted"/>
<evidence type="ECO:0000256" key="3">
    <source>
        <dbReference type="ARBA" id="ARBA00023015"/>
    </source>
</evidence>
<dbReference type="CDD" id="cd12148">
    <property type="entry name" value="fungal_TF_MHR"/>
    <property type="match status" value="1"/>
</dbReference>
<gene>
    <name evidence="8" type="ORF">LTR77_000783</name>
</gene>
<dbReference type="GO" id="GO:0008270">
    <property type="term" value="F:zinc ion binding"/>
    <property type="evidence" value="ECO:0007669"/>
    <property type="project" value="InterPro"/>
</dbReference>
<feature type="region of interest" description="Disordered" evidence="6">
    <location>
        <begin position="123"/>
        <end position="170"/>
    </location>
</feature>
<evidence type="ECO:0000256" key="1">
    <source>
        <dbReference type="ARBA" id="ARBA00022723"/>
    </source>
</evidence>
<keyword evidence="2" id="KW-0862">Zinc</keyword>
<evidence type="ECO:0000256" key="2">
    <source>
        <dbReference type="ARBA" id="ARBA00022833"/>
    </source>
</evidence>
<evidence type="ECO:0000259" key="7">
    <source>
        <dbReference type="Pfam" id="PF04082"/>
    </source>
</evidence>
<feature type="domain" description="Xylanolytic transcriptional activator regulatory" evidence="7">
    <location>
        <begin position="221"/>
        <end position="412"/>
    </location>
</feature>
<keyword evidence="4" id="KW-0804">Transcription</keyword>
<dbReference type="PANTHER" id="PTHR47660:SF7">
    <property type="entry name" value="TRANSCRIPTION FACTOR WITH C2H2 AND ZN(2)-CYS(6) DNA BINDING DOMAIN (EUROFUNG)"/>
    <property type="match status" value="1"/>
</dbReference>
<evidence type="ECO:0000313" key="9">
    <source>
        <dbReference type="Proteomes" id="UP001337655"/>
    </source>
</evidence>
<sequence length="738" mass="82548">MPVENAQTTGPTYVQANLPTPFPSGPLSYDGEFWDPGILSASNWLDNVVDLDFQGVSPQFDFYGISPHNWNPGLSGQAPNEPVSNHMQHSAISPVAVASTVSGQSGHSESAADVCAAQEESEVRQGEYYVDGEPARLPRTKRRRLSSRLPARTNQQQSQATFSLQSPSSDSFENKHRVAISSRTYEQILKAWRSVCLTSLSPWPAFEASDPPTKELFEHLLGLYFVSFQPTLPFVHVASFNPETTNWILILAMTSVGAQYLEADGTSTLANSLHEFCRRCLFYQKEVQDWSPMDVFQLSQSRLLNYIGLTYSGDTRLHKAGLEMQHILRSSFDEVADSLKQKAGPVSDESETGWLEWSQREAIRRVSFSLFLILSMAAYHFQRRPLIQLTECELTLPSHEKPWNATTCADWQAAVRQHSPAPTLGQALQELYIEKRIPRDRGEFARIIMIHGLFHRTWDVSRYFSNPLSQWEPTAKKQTSSEVLPTSPVWTPGITTYNRWQNSVCDCMDVLHWQANATIGQAQGLEHPTVGFLHLSRVVLLSPIDSIVRFAEAVANRSDVTAVSKDKEFIQRWAVQGQYKARLAAIHAGTVFWHIRRYSTDGFYEATAVALATLMLWAFGTFSSKQTSGQQTAPRSQEQQITADAGEKGPETTDDGSDDTVCGIILLDRPTDDELVQQFIRKGHTMRANISGVGDLYGPRGPERVLQEGCKLLGSLKCWGTSDLWLGLLQRLGRTSKK</sequence>
<evidence type="ECO:0000256" key="6">
    <source>
        <dbReference type="SAM" id="MobiDB-lite"/>
    </source>
</evidence>
<comment type="caution">
    <text evidence="8">The sequence shown here is derived from an EMBL/GenBank/DDBJ whole genome shotgun (WGS) entry which is preliminary data.</text>
</comment>